<dbReference type="PANTHER" id="PTHR40430">
    <property type="entry name" value="T. BRUCEI SPP.-SPECIFIC PROTEIN"/>
    <property type="match status" value="1"/>
</dbReference>
<evidence type="ECO:0000313" key="1">
    <source>
        <dbReference type="EMBL" id="OMJ73790.1"/>
    </source>
</evidence>
<organism evidence="1 2">
    <name type="scientific">Stentor coeruleus</name>
    <dbReference type="NCBI Taxonomy" id="5963"/>
    <lineage>
        <taxon>Eukaryota</taxon>
        <taxon>Sar</taxon>
        <taxon>Alveolata</taxon>
        <taxon>Ciliophora</taxon>
        <taxon>Postciliodesmatophora</taxon>
        <taxon>Heterotrichea</taxon>
        <taxon>Heterotrichida</taxon>
        <taxon>Stentoridae</taxon>
        <taxon>Stentor</taxon>
    </lineage>
</organism>
<accession>A0A1R2BB15</accession>
<name>A0A1R2BB15_9CILI</name>
<comment type="caution">
    <text evidence="1">The sequence shown here is derived from an EMBL/GenBank/DDBJ whole genome shotgun (WGS) entry which is preliminary data.</text>
</comment>
<dbReference type="EMBL" id="MPUH01000796">
    <property type="protein sequence ID" value="OMJ73790.1"/>
    <property type="molecule type" value="Genomic_DNA"/>
</dbReference>
<sequence length="290" mass="33887">MASPRYVNPTISTTLYEFTNREQDLIRQAFNSKNYTYIYKLPTKFSPSRVSESIKSVTEDRVKTRFSSVPKKLSSPEWMPDAYENLKKKCFQDLTDSIKKQREISPTDFKRAGNCKKLKYESIDGQIFNYKEDSFSAAEQQANRIKWLTNSHCIQKEFKSPVKSSFSIAKNRIKEIISLIQGKITKDWKGIQSYMNTYQEKDNIFQDSVENKKALHSYMNNLQEKDNDVQEFSLKKVLSSWGLISDCFIILVVFQLQELGREIQVHSSLLCLICLIRLIIRIADYFIDIL</sequence>
<gene>
    <name evidence="1" type="ORF">SteCoe_27467</name>
</gene>
<reference evidence="1 2" key="1">
    <citation type="submission" date="2016-11" db="EMBL/GenBank/DDBJ databases">
        <title>The macronuclear genome of Stentor coeruleus: a giant cell with tiny introns.</title>
        <authorList>
            <person name="Slabodnick M."/>
            <person name="Ruby J.G."/>
            <person name="Reiff S.B."/>
            <person name="Swart E.C."/>
            <person name="Gosai S."/>
            <person name="Prabakaran S."/>
            <person name="Witkowska E."/>
            <person name="Larue G.E."/>
            <person name="Fisher S."/>
            <person name="Freeman R.M."/>
            <person name="Gunawardena J."/>
            <person name="Chu W."/>
            <person name="Stover N.A."/>
            <person name="Gregory B.D."/>
            <person name="Nowacki M."/>
            <person name="Derisi J."/>
            <person name="Roy S.W."/>
            <person name="Marshall W.F."/>
            <person name="Sood P."/>
        </authorList>
    </citation>
    <scope>NUCLEOTIDE SEQUENCE [LARGE SCALE GENOMIC DNA]</scope>
    <source>
        <strain evidence="1">WM001</strain>
    </source>
</reference>
<proteinExistence type="predicted"/>
<evidence type="ECO:0000313" key="2">
    <source>
        <dbReference type="Proteomes" id="UP000187209"/>
    </source>
</evidence>
<keyword evidence="2" id="KW-1185">Reference proteome</keyword>
<dbReference type="OrthoDB" id="541713at2759"/>
<protein>
    <submittedName>
        <fullName evidence="1">Uncharacterized protein</fullName>
    </submittedName>
</protein>
<dbReference type="PANTHER" id="PTHR40430:SF1">
    <property type="entry name" value="T. BRUCEI SPP.-SPECIFIC PROTEIN"/>
    <property type="match status" value="1"/>
</dbReference>
<dbReference type="Proteomes" id="UP000187209">
    <property type="component" value="Unassembled WGS sequence"/>
</dbReference>
<dbReference type="AlphaFoldDB" id="A0A1R2BB15"/>